<dbReference type="InterPro" id="IPR029065">
    <property type="entry name" value="Enolase_C-like"/>
</dbReference>
<dbReference type="Pfam" id="PF18374">
    <property type="entry name" value="Enolase_like_N"/>
    <property type="match status" value="1"/>
</dbReference>
<accession>A0A7Z0D5P7</accession>
<comment type="catalytic activity">
    <reaction evidence="4">
        <text>(1R,6R)-6-hydroxy-2-succinyl-cyclohexa-2,4-diene-1-carboxylate = 2-succinylbenzoate + H2O</text>
        <dbReference type="Rhea" id="RHEA:10196"/>
        <dbReference type="ChEBI" id="CHEBI:15377"/>
        <dbReference type="ChEBI" id="CHEBI:18325"/>
        <dbReference type="ChEBI" id="CHEBI:58689"/>
        <dbReference type="EC" id="4.2.1.113"/>
    </reaction>
</comment>
<protein>
    <recommendedName>
        <fullName evidence="4">o-succinylbenzoate synthase</fullName>
        <shortName evidence="4">OSB synthase</shortName>
        <shortName evidence="4">OSBS</shortName>
        <ecNumber evidence="4">4.2.1.113</ecNumber>
    </recommendedName>
    <alternativeName>
        <fullName evidence="4">4-(2'-carboxyphenyl)-4-oxybutyric acid synthase</fullName>
    </alternativeName>
    <alternativeName>
        <fullName evidence="4">o-succinylbenzoic acid synthase</fullName>
    </alternativeName>
</protein>
<evidence type="ECO:0000313" key="7">
    <source>
        <dbReference type="EMBL" id="NYI69374.1"/>
    </source>
</evidence>
<feature type="binding site" evidence="4">
    <location>
        <position position="226"/>
    </location>
    <ligand>
        <name>Mg(2+)</name>
        <dbReference type="ChEBI" id="CHEBI:18420"/>
    </ligand>
</feature>
<name>A0A7Z0D5P7_9MICO</name>
<dbReference type="InterPro" id="IPR010196">
    <property type="entry name" value="OSB_synthase_MenC1"/>
</dbReference>
<keyword evidence="2 4" id="KW-0460">Magnesium</keyword>
<feature type="domain" description="Mandelate racemase/muconate lactonizing enzyme C-terminal" evidence="6">
    <location>
        <begin position="122"/>
        <end position="217"/>
    </location>
</feature>
<dbReference type="Proteomes" id="UP000539111">
    <property type="component" value="Unassembled WGS sequence"/>
</dbReference>
<dbReference type="SFLD" id="SFLDF00009">
    <property type="entry name" value="o-succinylbenzoate_synthase"/>
    <property type="match status" value="1"/>
</dbReference>
<evidence type="ECO:0000256" key="2">
    <source>
        <dbReference type="ARBA" id="ARBA00022842"/>
    </source>
</evidence>
<evidence type="ECO:0000256" key="3">
    <source>
        <dbReference type="ARBA" id="ARBA00023239"/>
    </source>
</evidence>
<dbReference type="AlphaFoldDB" id="A0A7Z0D5P7"/>
<organism evidence="7 8">
    <name type="scientific">Spelaeicoccus albus</name>
    <dbReference type="NCBI Taxonomy" id="1280376"/>
    <lineage>
        <taxon>Bacteria</taxon>
        <taxon>Bacillati</taxon>
        <taxon>Actinomycetota</taxon>
        <taxon>Actinomycetes</taxon>
        <taxon>Micrococcales</taxon>
        <taxon>Brevibacteriaceae</taxon>
        <taxon>Spelaeicoccus</taxon>
    </lineage>
</organism>
<keyword evidence="8" id="KW-1185">Reference proteome</keyword>
<dbReference type="PANTHER" id="PTHR48073:SF2">
    <property type="entry name" value="O-SUCCINYLBENZOATE SYNTHASE"/>
    <property type="match status" value="1"/>
</dbReference>
<keyword evidence="1 4" id="KW-0479">Metal-binding</keyword>
<feature type="binding site" evidence="4">
    <location>
        <position position="198"/>
    </location>
    <ligand>
        <name>Mg(2+)</name>
        <dbReference type="ChEBI" id="CHEBI:18420"/>
    </ligand>
</feature>
<evidence type="ECO:0000259" key="6">
    <source>
        <dbReference type="SMART" id="SM00922"/>
    </source>
</evidence>
<dbReference type="GO" id="GO:0000287">
    <property type="term" value="F:magnesium ion binding"/>
    <property type="evidence" value="ECO:0007669"/>
    <property type="project" value="UniProtKB-UniRule"/>
</dbReference>
<dbReference type="SMART" id="SM00922">
    <property type="entry name" value="MR_MLE"/>
    <property type="match status" value="1"/>
</dbReference>
<feature type="region of interest" description="Disordered" evidence="5">
    <location>
        <begin position="1"/>
        <end position="29"/>
    </location>
</feature>
<comment type="caution">
    <text evidence="7">The sequence shown here is derived from an EMBL/GenBank/DDBJ whole genome shotgun (WGS) entry which is preliminary data.</text>
</comment>
<dbReference type="SFLD" id="SFLDS00001">
    <property type="entry name" value="Enolase"/>
    <property type="match status" value="1"/>
</dbReference>
<dbReference type="HAMAP" id="MF_00470">
    <property type="entry name" value="MenC_1"/>
    <property type="match status" value="1"/>
</dbReference>
<dbReference type="SFLD" id="SFLDG00180">
    <property type="entry name" value="muconate_cycloisomerase"/>
    <property type="match status" value="1"/>
</dbReference>
<comment type="similarity">
    <text evidence="4">Belongs to the mandelate racemase/muconate lactonizing enzyme family. MenC type 1 subfamily.</text>
</comment>
<dbReference type="GO" id="GO:0009234">
    <property type="term" value="P:menaquinone biosynthetic process"/>
    <property type="evidence" value="ECO:0007669"/>
    <property type="project" value="UniProtKB-UniRule"/>
</dbReference>
<dbReference type="NCBIfam" id="NF002782">
    <property type="entry name" value="PRK02901.1"/>
    <property type="match status" value="1"/>
</dbReference>
<evidence type="ECO:0000313" key="8">
    <source>
        <dbReference type="Proteomes" id="UP000539111"/>
    </source>
</evidence>
<evidence type="ECO:0000256" key="1">
    <source>
        <dbReference type="ARBA" id="ARBA00022723"/>
    </source>
</evidence>
<dbReference type="EC" id="4.2.1.113" evidence="4"/>
<dbReference type="SUPFAM" id="SSF51604">
    <property type="entry name" value="Enolase C-terminal domain-like"/>
    <property type="match status" value="1"/>
</dbReference>
<feature type="active site" description="Proton acceptor" evidence="4">
    <location>
        <position position="250"/>
    </location>
</feature>
<comment type="function">
    <text evidence="4">Converts 2-succinyl-6-hydroxy-2,4-cyclohexadiene-1-carboxylate (SHCHC) to 2-succinylbenzoate (OSB).</text>
</comment>
<keyword evidence="3 4" id="KW-0456">Lyase</keyword>
<dbReference type="CDD" id="cd03320">
    <property type="entry name" value="OSBS"/>
    <property type="match status" value="1"/>
</dbReference>
<dbReference type="UniPathway" id="UPA00079"/>
<dbReference type="InterPro" id="IPR036849">
    <property type="entry name" value="Enolase-like_C_sf"/>
</dbReference>
<keyword evidence="4" id="KW-0474">Menaquinone biosynthesis</keyword>
<dbReference type="Gene3D" id="3.20.20.120">
    <property type="entry name" value="Enolase-like C-terminal domain"/>
    <property type="match status" value="1"/>
</dbReference>
<dbReference type="UniPathway" id="UPA01057">
    <property type="reaction ID" value="UER00165"/>
</dbReference>
<sequence>MPNISSPCPPSPNMPHRQGPYAPDGGPSGWGEGIEWPDWRELVAGARVVSIPMPVRFRGITIREALLVRGPAGWGEFAPFNEYGDEESSRWLLSAMEAGWAGWPEPRRDRIAVNATVPAVPASEVASVLARFPGARTAKVKVAEPGQNLREDVARVEAVRELLGDDAQVRIDANAKWSMDDARAGLRALAGVRLEYAEQPVASVPEMAGLRSWLAGEGIDVPIAADESIRKADDPITVARAGAADIVIVKVAPLGGVRAALAVAAECGLPTVVSSALDTSVGIRAGLALAAALPELDHACGLGTIGLFSSDVADPPLLPSGGELRVGNLNVDEERLDALAAPTDRRDWWLDRLRRCYTLLTSRKTRRRV</sequence>
<feature type="binding site" evidence="4">
    <location>
        <position position="172"/>
    </location>
    <ligand>
        <name>Mg(2+)</name>
        <dbReference type="ChEBI" id="CHEBI:18420"/>
    </ligand>
</feature>
<comment type="pathway">
    <text evidence="4">Quinol/quinone metabolism; 1,4-dihydroxy-2-naphthoate biosynthesis; 1,4-dihydroxy-2-naphthoate from chorismate: step 4/7.</text>
</comment>
<dbReference type="GO" id="GO:0043748">
    <property type="term" value="F:O-succinylbenzoate synthase activity"/>
    <property type="evidence" value="ECO:0007669"/>
    <property type="project" value="UniProtKB-EC"/>
</dbReference>
<gene>
    <name evidence="4" type="primary">menC</name>
    <name evidence="7" type="ORF">BJY26_003680</name>
</gene>
<evidence type="ECO:0000256" key="5">
    <source>
        <dbReference type="SAM" id="MobiDB-lite"/>
    </source>
</evidence>
<comment type="pathway">
    <text evidence="4">Quinol/quinone metabolism; menaquinone biosynthesis.</text>
</comment>
<feature type="active site" description="Proton donor" evidence="4">
    <location>
        <position position="141"/>
    </location>
</feature>
<comment type="cofactor">
    <cofactor evidence="4">
        <name>a divalent metal cation</name>
        <dbReference type="ChEBI" id="CHEBI:60240"/>
    </cofactor>
</comment>
<reference evidence="7 8" key="1">
    <citation type="submission" date="2020-07" db="EMBL/GenBank/DDBJ databases">
        <title>Sequencing the genomes of 1000 actinobacteria strains.</title>
        <authorList>
            <person name="Klenk H.-P."/>
        </authorList>
    </citation>
    <scope>NUCLEOTIDE SEQUENCE [LARGE SCALE GENOMIC DNA]</scope>
    <source>
        <strain evidence="7 8">DSM 26341</strain>
    </source>
</reference>
<dbReference type="EMBL" id="JACBZP010000001">
    <property type="protein sequence ID" value="NYI69374.1"/>
    <property type="molecule type" value="Genomic_DNA"/>
</dbReference>
<dbReference type="RefSeq" id="WP_269151136.1">
    <property type="nucleotide sequence ID" value="NZ_JACBZP010000001.1"/>
</dbReference>
<evidence type="ECO:0000256" key="4">
    <source>
        <dbReference type="HAMAP-Rule" id="MF_00470"/>
    </source>
</evidence>
<dbReference type="Pfam" id="PF13378">
    <property type="entry name" value="MR_MLE_C"/>
    <property type="match status" value="1"/>
</dbReference>
<proteinExistence type="inferred from homology"/>
<dbReference type="PANTHER" id="PTHR48073">
    <property type="entry name" value="O-SUCCINYLBENZOATE SYNTHASE-RELATED"/>
    <property type="match status" value="1"/>
</dbReference>
<dbReference type="InterPro" id="IPR013342">
    <property type="entry name" value="Mandelate_racemase_C"/>
</dbReference>